<feature type="compositionally biased region" description="Low complexity" evidence="1">
    <location>
        <begin position="207"/>
        <end position="227"/>
    </location>
</feature>
<name>A0A397SV61_9GLOM</name>
<evidence type="ECO:0000256" key="1">
    <source>
        <dbReference type="SAM" id="MobiDB-lite"/>
    </source>
</evidence>
<proteinExistence type="predicted"/>
<sequence>MTFAKVMRLGEQTYRLQKRQKAPVNNNNIPKNNPPNSNVPKQTETFLQPFPTVPPVLNNNKTINSDPNLQNSSDGNISGAEMLGLAAGALVVIGLIGLFIRKKIVGDRTREVKITEYEKATEKPPRPPRPSQYLRDASNTGENSPSMINQNSPLDSPRSFSSQQTSTSYRGPSQDDDDSYLLQSSKQKELPYPPNSYRGTSKDDDLPYLPQSSSNLNSQKSPSSSQNDGLPHLPQSSLRDPSYTQSMMVYHIYHNHH</sequence>
<gene>
    <name evidence="3" type="ORF">C1645_223255</name>
</gene>
<evidence type="ECO:0000256" key="2">
    <source>
        <dbReference type="SAM" id="Phobius"/>
    </source>
</evidence>
<feature type="compositionally biased region" description="Basic and acidic residues" evidence="1">
    <location>
        <begin position="116"/>
        <end position="125"/>
    </location>
</feature>
<keyword evidence="4" id="KW-1185">Reference proteome</keyword>
<dbReference type="AlphaFoldDB" id="A0A397SV61"/>
<feature type="region of interest" description="Disordered" evidence="1">
    <location>
        <begin position="116"/>
        <end position="242"/>
    </location>
</feature>
<feature type="transmembrane region" description="Helical" evidence="2">
    <location>
        <begin position="82"/>
        <end position="100"/>
    </location>
</feature>
<protein>
    <submittedName>
        <fullName evidence="3">Uncharacterized protein</fullName>
    </submittedName>
</protein>
<keyword evidence="2" id="KW-1133">Transmembrane helix</keyword>
<feature type="compositionally biased region" description="Low complexity" evidence="1">
    <location>
        <begin position="23"/>
        <end position="41"/>
    </location>
</feature>
<comment type="caution">
    <text evidence="3">The sequence shown here is derived from an EMBL/GenBank/DDBJ whole genome shotgun (WGS) entry which is preliminary data.</text>
</comment>
<keyword evidence="2" id="KW-0812">Transmembrane</keyword>
<evidence type="ECO:0000313" key="4">
    <source>
        <dbReference type="Proteomes" id="UP000265703"/>
    </source>
</evidence>
<keyword evidence="2" id="KW-0472">Membrane</keyword>
<dbReference type="Proteomes" id="UP000265703">
    <property type="component" value="Unassembled WGS sequence"/>
</dbReference>
<reference evidence="3 4" key="1">
    <citation type="submission" date="2018-06" db="EMBL/GenBank/DDBJ databases">
        <title>Comparative genomics reveals the genomic features of Rhizophagus irregularis, R. cerebriforme, R. diaphanum and Gigaspora rosea, and their symbiotic lifestyle signature.</title>
        <authorList>
            <person name="Morin E."/>
            <person name="San Clemente H."/>
            <person name="Chen E.C.H."/>
            <person name="De La Providencia I."/>
            <person name="Hainaut M."/>
            <person name="Kuo A."/>
            <person name="Kohler A."/>
            <person name="Murat C."/>
            <person name="Tang N."/>
            <person name="Roy S."/>
            <person name="Loubradou J."/>
            <person name="Henrissat B."/>
            <person name="Grigoriev I.V."/>
            <person name="Corradi N."/>
            <person name="Roux C."/>
            <person name="Martin F.M."/>
        </authorList>
    </citation>
    <scope>NUCLEOTIDE SEQUENCE [LARGE SCALE GENOMIC DNA]</scope>
    <source>
        <strain evidence="3 4">DAOM 227022</strain>
    </source>
</reference>
<organism evidence="3 4">
    <name type="scientific">Glomus cerebriforme</name>
    <dbReference type="NCBI Taxonomy" id="658196"/>
    <lineage>
        <taxon>Eukaryota</taxon>
        <taxon>Fungi</taxon>
        <taxon>Fungi incertae sedis</taxon>
        <taxon>Mucoromycota</taxon>
        <taxon>Glomeromycotina</taxon>
        <taxon>Glomeromycetes</taxon>
        <taxon>Glomerales</taxon>
        <taxon>Glomeraceae</taxon>
        <taxon>Glomus</taxon>
    </lineage>
</organism>
<evidence type="ECO:0000313" key="3">
    <source>
        <dbReference type="EMBL" id="RIA88839.1"/>
    </source>
</evidence>
<feature type="region of interest" description="Disordered" evidence="1">
    <location>
        <begin position="18"/>
        <end position="48"/>
    </location>
</feature>
<dbReference type="EMBL" id="QKYT01000244">
    <property type="protein sequence ID" value="RIA88839.1"/>
    <property type="molecule type" value="Genomic_DNA"/>
</dbReference>
<accession>A0A397SV61</accession>
<feature type="compositionally biased region" description="Polar residues" evidence="1">
    <location>
        <begin position="137"/>
        <end position="171"/>
    </location>
</feature>